<keyword evidence="1" id="KW-1133">Transmembrane helix</keyword>
<dbReference type="EMBL" id="ML178916">
    <property type="protein sequence ID" value="TFK95173.1"/>
    <property type="molecule type" value="Genomic_DNA"/>
</dbReference>
<dbReference type="OrthoDB" id="3219854at2759"/>
<dbReference type="Pfam" id="PF20153">
    <property type="entry name" value="DUF6535"/>
    <property type="match status" value="1"/>
</dbReference>
<name>A0A5C3Q9P1_9AGAR</name>
<dbReference type="AlphaFoldDB" id="A0A5C3Q9P1"/>
<evidence type="ECO:0000259" key="2">
    <source>
        <dbReference type="Pfam" id="PF20153"/>
    </source>
</evidence>
<proteinExistence type="predicted"/>
<keyword evidence="1" id="KW-0472">Membrane</keyword>
<organism evidence="3 4">
    <name type="scientific">Pterulicium gracile</name>
    <dbReference type="NCBI Taxonomy" id="1884261"/>
    <lineage>
        <taxon>Eukaryota</taxon>
        <taxon>Fungi</taxon>
        <taxon>Dikarya</taxon>
        <taxon>Basidiomycota</taxon>
        <taxon>Agaricomycotina</taxon>
        <taxon>Agaricomycetes</taxon>
        <taxon>Agaricomycetidae</taxon>
        <taxon>Agaricales</taxon>
        <taxon>Pleurotineae</taxon>
        <taxon>Pterulaceae</taxon>
        <taxon>Pterulicium</taxon>
    </lineage>
</organism>
<evidence type="ECO:0000313" key="4">
    <source>
        <dbReference type="Proteomes" id="UP000305067"/>
    </source>
</evidence>
<keyword evidence="4" id="KW-1185">Reference proteome</keyword>
<feature type="transmembrane region" description="Helical" evidence="1">
    <location>
        <begin position="125"/>
        <end position="147"/>
    </location>
</feature>
<reference evidence="3 4" key="1">
    <citation type="journal article" date="2019" name="Nat. Ecol. Evol.">
        <title>Megaphylogeny resolves global patterns of mushroom evolution.</title>
        <authorList>
            <person name="Varga T."/>
            <person name="Krizsan K."/>
            <person name="Foldi C."/>
            <person name="Dima B."/>
            <person name="Sanchez-Garcia M."/>
            <person name="Sanchez-Ramirez S."/>
            <person name="Szollosi G.J."/>
            <person name="Szarkandi J.G."/>
            <person name="Papp V."/>
            <person name="Albert L."/>
            <person name="Andreopoulos W."/>
            <person name="Angelini C."/>
            <person name="Antonin V."/>
            <person name="Barry K.W."/>
            <person name="Bougher N.L."/>
            <person name="Buchanan P."/>
            <person name="Buyck B."/>
            <person name="Bense V."/>
            <person name="Catcheside P."/>
            <person name="Chovatia M."/>
            <person name="Cooper J."/>
            <person name="Damon W."/>
            <person name="Desjardin D."/>
            <person name="Finy P."/>
            <person name="Geml J."/>
            <person name="Haridas S."/>
            <person name="Hughes K."/>
            <person name="Justo A."/>
            <person name="Karasinski D."/>
            <person name="Kautmanova I."/>
            <person name="Kiss B."/>
            <person name="Kocsube S."/>
            <person name="Kotiranta H."/>
            <person name="LaButti K.M."/>
            <person name="Lechner B.E."/>
            <person name="Liimatainen K."/>
            <person name="Lipzen A."/>
            <person name="Lukacs Z."/>
            <person name="Mihaltcheva S."/>
            <person name="Morgado L.N."/>
            <person name="Niskanen T."/>
            <person name="Noordeloos M.E."/>
            <person name="Ohm R.A."/>
            <person name="Ortiz-Santana B."/>
            <person name="Ovrebo C."/>
            <person name="Racz N."/>
            <person name="Riley R."/>
            <person name="Savchenko A."/>
            <person name="Shiryaev A."/>
            <person name="Soop K."/>
            <person name="Spirin V."/>
            <person name="Szebenyi C."/>
            <person name="Tomsovsky M."/>
            <person name="Tulloss R.E."/>
            <person name="Uehling J."/>
            <person name="Grigoriev I.V."/>
            <person name="Vagvolgyi C."/>
            <person name="Papp T."/>
            <person name="Martin F.M."/>
            <person name="Miettinen O."/>
            <person name="Hibbett D.S."/>
            <person name="Nagy L.G."/>
        </authorList>
    </citation>
    <scope>NUCLEOTIDE SEQUENCE [LARGE SCALE GENOMIC DNA]</scope>
    <source>
        <strain evidence="3 4">CBS 309.79</strain>
    </source>
</reference>
<dbReference type="InterPro" id="IPR045338">
    <property type="entry name" value="DUF6535"/>
</dbReference>
<gene>
    <name evidence="3" type="ORF">BDV98DRAFT_518454</name>
</gene>
<protein>
    <recommendedName>
        <fullName evidence="2">DUF6535 domain-containing protein</fullName>
    </recommendedName>
</protein>
<feature type="transmembrane region" description="Helical" evidence="1">
    <location>
        <begin position="179"/>
        <end position="206"/>
    </location>
</feature>
<feature type="non-terminal residue" evidence="3">
    <location>
        <position position="207"/>
    </location>
</feature>
<sequence length="207" mass="22759">MGGDRYNYEQKYPADEEGKGMDPNARVWRVYNDEASYFDLDMVENIRDTVDVILVFAGLFSAIVGGLVTQVSTALKPDYAQVTAALLIELIQVQRAMVAGTMASNIAPSLLNLDSPSTASTSERWVSGLWFVSLAVSLSAALLSVLVKQWVRAYVSPTSGTPKEQARVRHFRFMGIRDWHVPAIAGSLPILLHISLLLFFIGLVVLL</sequence>
<dbReference type="Proteomes" id="UP000305067">
    <property type="component" value="Unassembled WGS sequence"/>
</dbReference>
<feature type="transmembrane region" description="Helical" evidence="1">
    <location>
        <begin position="52"/>
        <end position="75"/>
    </location>
</feature>
<feature type="domain" description="DUF6535" evidence="2">
    <location>
        <begin position="28"/>
        <end position="207"/>
    </location>
</feature>
<accession>A0A5C3Q9P1</accession>
<evidence type="ECO:0000313" key="3">
    <source>
        <dbReference type="EMBL" id="TFK95173.1"/>
    </source>
</evidence>
<keyword evidence="1" id="KW-0812">Transmembrane</keyword>
<evidence type="ECO:0000256" key="1">
    <source>
        <dbReference type="SAM" id="Phobius"/>
    </source>
</evidence>